<accession>A0A399F244</accession>
<dbReference type="OrthoDB" id="9841365at2"/>
<keyword evidence="2" id="KW-1185">Reference proteome</keyword>
<dbReference type="Proteomes" id="UP000265800">
    <property type="component" value="Unassembled WGS sequence"/>
</dbReference>
<sequence>MSQSRASRQGQRNLPWHDHSWLRRELRRLGTVKAVARLHDVPESTLYNYMSRHGIRAPHRPAEFGRPLRNPACPSRVTLWRRRKRTGKP</sequence>
<name>A0A399F244_9DEIN</name>
<dbReference type="EMBL" id="QWKZ01000001">
    <property type="protein sequence ID" value="RIH90143.1"/>
    <property type="molecule type" value="Genomic_DNA"/>
</dbReference>
<gene>
    <name evidence="1" type="ORF">Mlute_00065</name>
</gene>
<reference evidence="1 2" key="1">
    <citation type="submission" date="2018-08" db="EMBL/GenBank/DDBJ databases">
        <title>Meiothermus luteus KCTC 52599 genome sequencing project.</title>
        <authorList>
            <person name="Da Costa M.S."/>
            <person name="Albuquerque L."/>
            <person name="Raposo P."/>
            <person name="Froufe H.J.C."/>
            <person name="Barroso C.S."/>
            <person name="Egas C."/>
        </authorList>
    </citation>
    <scope>NUCLEOTIDE SEQUENCE [LARGE SCALE GENOMIC DNA]</scope>
    <source>
        <strain evidence="1 2">KCTC 52599</strain>
    </source>
</reference>
<evidence type="ECO:0000313" key="2">
    <source>
        <dbReference type="Proteomes" id="UP000265800"/>
    </source>
</evidence>
<protein>
    <submittedName>
        <fullName evidence="1">Uncharacterized protein</fullName>
    </submittedName>
</protein>
<organism evidence="1 2">
    <name type="scientific">Meiothermus luteus</name>
    <dbReference type="NCBI Taxonomy" id="2026184"/>
    <lineage>
        <taxon>Bacteria</taxon>
        <taxon>Thermotogati</taxon>
        <taxon>Deinococcota</taxon>
        <taxon>Deinococci</taxon>
        <taxon>Thermales</taxon>
        <taxon>Thermaceae</taxon>
        <taxon>Meiothermus</taxon>
    </lineage>
</organism>
<dbReference type="AlphaFoldDB" id="A0A399F244"/>
<evidence type="ECO:0000313" key="1">
    <source>
        <dbReference type="EMBL" id="RIH90143.1"/>
    </source>
</evidence>
<dbReference type="RefSeq" id="WP_119358789.1">
    <property type="nucleotide sequence ID" value="NZ_QWKZ01000001.1"/>
</dbReference>
<comment type="caution">
    <text evidence="1">The sequence shown here is derived from an EMBL/GenBank/DDBJ whole genome shotgun (WGS) entry which is preliminary data.</text>
</comment>
<proteinExistence type="predicted"/>